<sequence length="97" mass="11510">MLQKTYTMDYLTKQGSKNNGELSKYFIKKITHLLYQKKCSMMFKMKNSAAVIIDGKCIYPSQYSITMKQVCDCCGGHFRRVTRKRDRKEHIVWRCIL</sequence>
<gene>
    <name evidence="1" type="ORF">HMPREF1097_01166</name>
</gene>
<dbReference type="AlphaFoldDB" id="N9ZPL1"/>
<evidence type="ECO:0000313" key="1">
    <source>
        <dbReference type="EMBL" id="ENZ41790.1"/>
    </source>
</evidence>
<comment type="caution">
    <text evidence="1">The sequence shown here is derived from an EMBL/GenBank/DDBJ whole genome shotgun (WGS) entry which is preliminary data.</text>
</comment>
<protein>
    <submittedName>
        <fullName evidence="1">Uncharacterized protein</fullName>
    </submittedName>
</protein>
<name>N9ZPL1_9FIRM</name>
<dbReference type="Proteomes" id="UP000013041">
    <property type="component" value="Unassembled WGS sequence"/>
</dbReference>
<organism evidence="1 2">
    <name type="scientific">Enterocloster bolteae 90B8</name>
    <dbReference type="NCBI Taxonomy" id="997897"/>
    <lineage>
        <taxon>Bacteria</taxon>
        <taxon>Bacillati</taxon>
        <taxon>Bacillota</taxon>
        <taxon>Clostridia</taxon>
        <taxon>Lachnospirales</taxon>
        <taxon>Lachnospiraceae</taxon>
        <taxon>Enterocloster</taxon>
    </lineage>
</organism>
<accession>N9ZPL1</accession>
<proteinExistence type="predicted"/>
<dbReference type="EMBL" id="AGYG01000009">
    <property type="protein sequence ID" value="ENZ41790.1"/>
    <property type="molecule type" value="Genomic_DNA"/>
</dbReference>
<evidence type="ECO:0000313" key="2">
    <source>
        <dbReference type="Proteomes" id="UP000013041"/>
    </source>
</evidence>
<dbReference type="HOGENOM" id="CLU_2341771_0_0_9"/>
<reference evidence="1 2" key="1">
    <citation type="submission" date="2013-01" db="EMBL/GenBank/DDBJ databases">
        <title>The Genome Sequence of Clostridium bolteae 90B8.</title>
        <authorList>
            <consortium name="The Broad Institute Genome Sequencing Platform"/>
            <person name="Earl A."/>
            <person name="Ward D."/>
            <person name="Feldgarden M."/>
            <person name="Gevers D."/>
            <person name="Courvalin P."/>
            <person name="Lambert T."/>
            <person name="Walker B."/>
            <person name="Young S.K."/>
            <person name="Zeng Q."/>
            <person name="Gargeya S."/>
            <person name="Fitzgerald M."/>
            <person name="Haas B."/>
            <person name="Abouelleil A."/>
            <person name="Alvarado L."/>
            <person name="Arachchi H.M."/>
            <person name="Berlin A.M."/>
            <person name="Chapman S.B."/>
            <person name="Dewar J."/>
            <person name="Goldberg J."/>
            <person name="Griggs A."/>
            <person name="Gujja S."/>
            <person name="Hansen M."/>
            <person name="Howarth C."/>
            <person name="Imamovic A."/>
            <person name="Larimer J."/>
            <person name="McCowan C."/>
            <person name="Murphy C."/>
            <person name="Neiman D."/>
            <person name="Pearson M."/>
            <person name="Priest M."/>
            <person name="Roberts A."/>
            <person name="Saif S."/>
            <person name="Shea T."/>
            <person name="Sisk P."/>
            <person name="Sykes S."/>
            <person name="Wortman J."/>
            <person name="Nusbaum C."/>
            <person name="Birren B."/>
        </authorList>
    </citation>
    <scope>NUCLEOTIDE SEQUENCE [LARGE SCALE GENOMIC DNA]</scope>
    <source>
        <strain evidence="1 2">90B8</strain>
    </source>
</reference>